<accession>A0A9P1IVZ6</accession>
<evidence type="ECO:0000256" key="9">
    <source>
        <dbReference type="ARBA" id="ARBA00023136"/>
    </source>
</evidence>
<dbReference type="InterPro" id="IPR002213">
    <property type="entry name" value="UDP_glucos_trans"/>
</dbReference>
<comment type="subcellular location">
    <subcellularLocation>
        <location evidence="1">Membrane</location>
        <topology evidence="1">Single-pass membrane protein</topology>
    </subcellularLocation>
</comment>
<evidence type="ECO:0000256" key="4">
    <source>
        <dbReference type="ARBA" id="ARBA00022676"/>
    </source>
</evidence>
<sequence>MLKLLLLFSIFIPHDVISLKILIANPILGFSHVKFNAQVADVLADIGHDVTMLNIYHIPLPNLDKLVKNSNVKFIEYRPTHFSGMKNEEHTLPDFWDSIYMNNKIVACLSLPMVVKEKWEPTYSELLKDKKFFQSLKDQDFDAVITETFELGGFYIAHLINARSVIAIMSSVRYPYTEQLFGQPPTLGYIPGDFSRMGKEATVWDRLNDIYNDFFFTQLHQAYSNMQNKLFDRLIGYKLPYWKDLVNNSTVFITNSNPYLDFAAPKTANIIPVGGFNVQKSPKQSLPNEYQDILGENTVIISFGSVVRSYEMPENFKSGFVEMFKKFPNVTFIWKYERDDLEFRKRIGPNVYFKKWMPQSALLADKRVKLFITHGGLASTMEVAYSGKPALVVPLFSDQFHNAMMLSRHGGSIAYNKFDLSKSEKLISAVRELLENSKFAENSKLLAQVLHNQPTDPKQTLINHIEFAAKFPSLKSLVPENNSNGFIAFYYIDAYFCIIAVICLFLFLIRITFKKLYCFIKLKKE</sequence>
<evidence type="ECO:0000256" key="1">
    <source>
        <dbReference type="ARBA" id="ARBA00004167"/>
    </source>
</evidence>
<keyword evidence="9 11" id="KW-0472">Membrane</keyword>
<protein>
    <recommendedName>
        <fullName evidence="3">glucuronosyltransferase</fullName>
        <ecNumber evidence="3">2.4.1.17</ecNumber>
    </recommendedName>
</protein>
<evidence type="ECO:0000256" key="12">
    <source>
        <dbReference type="SAM" id="SignalP"/>
    </source>
</evidence>
<keyword evidence="7 12" id="KW-0732">Signal</keyword>
<gene>
    <name evidence="13" type="ORF">CAMP_LOCUS13866</name>
</gene>
<dbReference type="GO" id="GO:0016020">
    <property type="term" value="C:membrane"/>
    <property type="evidence" value="ECO:0007669"/>
    <property type="project" value="UniProtKB-SubCell"/>
</dbReference>
<dbReference type="GO" id="GO:0015020">
    <property type="term" value="F:glucuronosyltransferase activity"/>
    <property type="evidence" value="ECO:0007669"/>
    <property type="project" value="UniProtKB-EC"/>
</dbReference>
<dbReference type="Pfam" id="PF00201">
    <property type="entry name" value="UDPGT"/>
    <property type="match status" value="1"/>
</dbReference>
<dbReference type="AlphaFoldDB" id="A0A9P1IVZ6"/>
<evidence type="ECO:0000256" key="5">
    <source>
        <dbReference type="ARBA" id="ARBA00022679"/>
    </source>
</evidence>
<comment type="catalytic activity">
    <reaction evidence="10">
        <text>glucuronate acceptor + UDP-alpha-D-glucuronate = acceptor beta-D-glucuronoside + UDP + H(+)</text>
        <dbReference type="Rhea" id="RHEA:21032"/>
        <dbReference type="ChEBI" id="CHEBI:15378"/>
        <dbReference type="ChEBI" id="CHEBI:58052"/>
        <dbReference type="ChEBI" id="CHEBI:58223"/>
        <dbReference type="ChEBI" id="CHEBI:132367"/>
        <dbReference type="ChEBI" id="CHEBI:132368"/>
        <dbReference type="EC" id="2.4.1.17"/>
    </reaction>
</comment>
<evidence type="ECO:0000256" key="10">
    <source>
        <dbReference type="ARBA" id="ARBA00047475"/>
    </source>
</evidence>
<keyword evidence="14" id="KW-1185">Reference proteome</keyword>
<dbReference type="Gene3D" id="3.40.50.2000">
    <property type="entry name" value="Glycogen Phosphorylase B"/>
    <property type="match status" value="2"/>
</dbReference>
<dbReference type="EMBL" id="CANHGI010000005">
    <property type="protein sequence ID" value="CAI5451229.1"/>
    <property type="molecule type" value="Genomic_DNA"/>
</dbReference>
<dbReference type="EC" id="2.4.1.17" evidence="3"/>
<feature type="signal peptide" evidence="12">
    <location>
        <begin position="1"/>
        <end position="18"/>
    </location>
</feature>
<evidence type="ECO:0000313" key="14">
    <source>
        <dbReference type="Proteomes" id="UP001152747"/>
    </source>
</evidence>
<proteinExistence type="inferred from homology"/>
<dbReference type="PANTHER" id="PTHR48043:SF127">
    <property type="entry name" value="GLUCURONOSYLTRANSFERASE"/>
    <property type="match status" value="1"/>
</dbReference>
<dbReference type="CDD" id="cd03784">
    <property type="entry name" value="GT1_Gtf-like"/>
    <property type="match status" value="1"/>
</dbReference>
<evidence type="ECO:0000256" key="2">
    <source>
        <dbReference type="ARBA" id="ARBA00009995"/>
    </source>
</evidence>
<dbReference type="FunFam" id="3.40.50.2000:FF:000228">
    <property type="entry name" value="UDP-GlucuronosylTransferase"/>
    <property type="match status" value="1"/>
</dbReference>
<keyword evidence="4" id="KW-0328">Glycosyltransferase</keyword>
<dbReference type="Proteomes" id="UP001152747">
    <property type="component" value="Unassembled WGS sequence"/>
</dbReference>
<feature type="transmembrane region" description="Helical" evidence="11">
    <location>
        <begin position="488"/>
        <end position="513"/>
    </location>
</feature>
<name>A0A9P1IVZ6_9PELO</name>
<evidence type="ECO:0000256" key="6">
    <source>
        <dbReference type="ARBA" id="ARBA00022692"/>
    </source>
</evidence>
<comment type="similarity">
    <text evidence="2">Belongs to the UDP-glycosyltransferase family.</text>
</comment>
<dbReference type="FunFam" id="3.40.50.2000:FF:000038">
    <property type="entry name" value="UDP-GlucuronosylTransferase"/>
    <property type="match status" value="1"/>
</dbReference>
<evidence type="ECO:0000256" key="8">
    <source>
        <dbReference type="ARBA" id="ARBA00022989"/>
    </source>
</evidence>
<dbReference type="InterPro" id="IPR050271">
    <property type="entry name" value="UDP-glycosyltransferase"/>
</dbReference>
<keyword evidence="8 11" id="KW-1133">Transmembrane helix</keyword>
<evidence type="ECO:0000256" key="7">
    <source>
        <dbReference type="ARBA" id="ARBA00022729"/>
    </source>
</evidence>
<evidence type="ECO:0000313" key="13">
    <source>
        <dbReference type="EMBL" id="CAI5451229.1"/>
    </source>
</evidence>
<dbReference type="SUPFAM" id="SSF53756">
    <property type="entry name" value="UDP-Glycosyltransferase/glycogen phosphorylase"/>
    <property type="match status" value="1"/>
</dbReference>
<keyword evidence="6 11" id="KW-0812">Transmembrane</keyword>
<feature type="chain" id="PRO_5040106227" description="glucuronosyltransferase" evidence="12">
    <location>
        <begin position="19"/>
        <end position="525"/>
    </location>
</feature>
<evidence type="ECO:0000256" key="3">
    <source>
        <dbReference type="ARBA" id="ARBA00012544"/>
    </source>
</evidence>
<reference evidence="13" key="1">
    <citation type="submission" date="2022-11" db="EMBL/GenBank/DDBJ databases">
        <authorList>
            <person name="Kikuchi T."/>
        </authorList>
    </citation>
    <scope>NUCLEOTIDE SEQUENCE</scope>
    <source>
        <strain evidence="13">PS1010</strain>
    </source>
</reference>
<organism evidence="13 14">
    <name type="scientific">Caenorhabditis angaria</name>
    <dbReference type="NCBI Taxonomy" id="860376"/>
    <lineage>
        <taxon>Eukaryota</taxon>
        <taxon>Metazoa</taxon>
        <taxon>Ecdysozoa</taxon>
        <taxon>Nematoda</taxon>
        <taxon>Chromadorea</taxon>
        <taxon>Rhabditida</taxon>
        <taxon>Rhabditina</taxon>
        <taxon>Rhabditomorpha</taxon>
        <taxon>Rhabditoidea</taxon>
        <taxon>Rhabditidae</taxon>
        <taxon>Peloderinae</taxon>
        <taxon>Caenorhabditis</taxon>
    </lineage>
</organism>
<dbReference type="OrthoDB" id="5835829at2759"/>
<evidence type="ECO:0000256" key="11">
    <source>
        <dbReference type="SAM" id="Phobius"/>
    </source>
</evidence>
<comment type="caution">
    <text evidence="13">The sequence shown here is derived from an EMBL/GenBank/DDBJ whole genome shotgun (WGS) entry which is preliminary data.</text>
</comment>
<keyword evidence="5" id="KW-0808">Transferase</keyword>
<dbReference type="PANTHER" id="PTHR48043">
    <property type="entry name" value="EG:EG0003.4 PROTEIN-RELATED"/>
    <property type="match status" value="1"/>
</dbReference>